<dbReference type="Pfam" id="PF01826">
    <property type="entry name" value="TIL"/>
    <property type="match status" value="1"/>
</dbReference>
<dbReference type="GO" id="GO:0031012">
    <property type="term" value="C:extracellular matrix"/>
    <property type="evidence" value="ECO:0007669"/>
    <property type="project" value="TreeGrafter"/>
</dbReference>
<keyword evidence="4" id="KW-0732">Signal</keyword>
<dbReference type="Pfam" id="PF00094">
    <property type="entry name" value="VWD"/>
    <property type="match status" value="2"/>
</dbReference>
<dbReference type="KEGG" id="aju:113595310"/>
<evidence type="ECO:0000313" key="6">
    <source>
        <dbReference type="Proteomes" id="UP001652583"/>
    </source>
</evidence>
<dbReference type="GeneID" id="113595310"/>
<evidence type="ECO:0000256" key="1">
    <source>
        <dbReference type="ARBA" id="ARBA00023157"/>
    </source>
</evidence>
<dbReference type="Pfam" id="PF08742">
    <property type="entry name" value="C8"/>
    <property type="match status" value="2"/>
</dbReference>
<dbReference type="InterPro" id="IPR002919">
    <property type="entry name" value="TIL_dom"/>
</dbReference>
<organism evidence="6 7">
    <name type="scientific">Acinonyx jubatus</name>
    <name type="common">Cheetah</name>
    <dbReference type="NCBI Taxonomy" id="32536"/>
    <lineage>
        <taxon>Eukaryota</taxon>
        <taxon>Metazoa</taxon>
        <taxon>Chordata</taxon>
        <taxon>Craniata</taxon>
        <taxon>Vertebrata</taxon>
        <taxon>Euteleostomi</taxon>
        <taxon>Mammalia</taxon>
        <taxon>Eutheria</taxon>
        <taxon>Laurasiatheria</taxon>
        <taxon>Carnivora</taxon>
        <taxon>Feliformia</taxon>
        <taxon>Felidae</taxon>
        <taxon>Felinae</taxon>
        <taxon>Acinonyx</taxon>
    </lineage>
</organism>
<feature type="chain" id="PRO_5045665021" evidence="4">
    <location>
        <begin position="16"/>
        <end position="1398"/>
    </location>
</feature>
<evidence type="ECO:0000256" key="2">
    <source>
        <dbReference type="ARBA" id="ARBA00023180"/>
    </source>
</evidence>
<dbReference type="SMART" id="SM00216">
    <property type="entry name" value="VWD"/>
    <property type="match status" value="2"/>
</dbReference>
<dbReference type="Pfam" id="PF17517">
    <property type="entry name" value="IgGFc_binding"/>
    <property type="match status" value="1"/>
</dbReference>
<proteinExistence type="predicted"/>
<keyword evidence="6" id="KW-1185">Reference proteome</keyword>
<feature type="domain" description="VWFD" evidence="5">
    <location>
        <begin position="714"/>
        <end position="890"/>
    </location>
</feature>
<protein>
    <submittedName>
        <fullName evidence="7">IgGFc-binding protein-like</fullName>
    </submittedName>
</protein>
<dbReference type="Gene3D" id="2.10.25.10">
    <property type="entry name" value="Laminin"/>
    <property type="match status" value="1"/>
</dbReference>
<keyword evidence="2" id="KW-0325">Glycoprotein</keyword>
<dbReference type="PROSITE" id="PS51233">
    <property type="entry name" value="VWFD"/>
    <property type="match status" value="2"/>
</dbReference>
<dbReference type="PANTHER" id="PTHR11339:SF374">
    <property type="entry name" value="ZONADHESIN"/>
    <property type="match status" value="1"/>
</dbReference>
<dbReference type="CDD" id="cd19941">
    <property type="entry name" value="TIL"/>
    <property type="match status" value="1"/>
</dbReference>
<dbReference type="RefSeq" id="XP_026900488.2">
    <property type="nucleotide sequence ID" value="XM_027044687.2"/>
</dbReference>
<reference evidence="7" key="1">
    <citation type="submission" date="2025-08" db="UniProtKB">
        <authorList>
            <consortium name="RefSeq"/>
        </authorList>
    </citation>
    <scope>IDENTIFICATION</scope>
    <source>
        <tissue evidence="7">Blood</tissue>
    </source>
</reference>
<evidence type="ECO:0000313" key="7">
    <source>
        <dbReference type="RefSeq" id="XP_026900488.2"/>
    </source>
</evidence>
<feature type="signal peptide" evidence="4">
    <location>
        <begin position="1"/>
        <end position="15"/>
    </location>
</feature>
<evidence type="ECO:0000259" key="5">
    <source>
        <dbReference type="PROSITE" id="PS51233"/>
    </source>
</evidence>
<name>A0A6J1Y6Z5_ACIJB</name>
<keyword evidence="1" id="KW-1015">Disulfide bond</keyword>
<dbReference type="AlphaFoldDB" id="A0A6J1Y6Z5"/>
<feature type="compositionally biased region" description="Polar residues" evidence="3">
    <location>
        <begin position="457"/>
        <end position="467"/>
    </location>
</feature>
<feature type="region of interest" description="Disordered" evidence="3">
    <location>
        <begin position="453"/>
        <end position="483"/>
    </location>
</feature>
<dbReference type="PANTHER" id="PTHR11339">
    <property type="entry name" value="EXTRACELLULAR MATRIX GLYCOPROTEIN RELATED"/>
    <property type="match status" value="1"/>
</dbReference>
<dbReference type="InterPro" id="IPR035234">
    <property type="entry name" value="IgGFc-bd_N"/>
</dbReference>
<accession>A0A6J1Y6Z5</accession>
<dbReference type="InterPro" id="IPR001846">
    <property type="entry name" value="VWF_type-D"/>
</dbReference>
<evidence type="ECO:0000256" key="3">
    <source>
        <dbReference type="SAM" id="MobiDB-lite"/>
    </source>
</evidence>
<dbReference type="SUPFAM" id="SSF57567">
    <property type="entry name" value="Serine protease inhibitors"/>
    <property type="match status" value="1"/>
</dbReference>
<evidence type="ECO:0000256" key="4">
    <source>
        <dbReference type="SAM" id="SignalP"/>
    </source>
</evidence>
<dbReference type="InterPro" id="IPR014853">
    <property type="entry name" value="VWF/SSPO/ZAN-like_Cys-rich_dom"/>
</dbReference>
<dbReference type="InterPro" id="IPR036084">
    <property type="entry name" value="Ser_inhib-like_sf"/>
</dbReference>
<dbReference type="Proteomes" id="UP001652583">
    <property type="component" value="Chromosome E2"/>
</dbReference>
<dbReference type="GO" id="GO:0005615">
    <property type="term" value="C:extracellular space"/>
    <property type="evidence" value="ECO:0007669"/>
    <property type="project" value="TreeGrafter"/>
</dbReference>
<gene>
    <name evidence="7" type="primary">LOC113595310</name>
</gene>
<dbReference type="InterPro" id="IPR050780">
    <property type="entry name" value="Mucin_vWF_Thrombospondin_sf"/>
</dbReference>
<dbReference type="SMART" id="SM00832">
    <property type="entry name" value="C8"/>
    <property type="match status" value="2"/>
</dbReference>
<sequence length="1398" mass="148841">MDALTPALLCLGALGFLWDCADFPPLLSGSTAAVVDFQGRYFITAFLENGGADKPNFRLYVSPPPKGPPTAVQVRAYPVGGPPFRRALSLLPGITALVRLPGAVELQGSRREAGGAVRLAASRPVGVTVVNARGRASLDTALALPRRLLGTRYVVVTPSLQPHDRHKEFAVVAGARPTRLRLTPPVPILLDGVEHAASRPLLVHLEPFQALQVQSAGDLSGTRVVATHPVALLAGHSCLQARDKACGHVSEQLLPQDYWGRVYAVPPFAPAAPGPRDHVYVAADSVGSLNFWGGGAKGARALGLGAVLHFAVDPVRPLVLRSSARLQVLFLAAAAARGGVAYNPFFALLPPVDAFSRSFALTAQPGFSNVAVLVAREPTLVLLDRQPLPNLHWRLIPSGPEPPHGQHSGQSQAPTQGFAWTEVAYGPGQGVVHFLETRGTPVGVLSFGTAPGAGFGTQASRQPSVSEQRSRPRQSEDILSEEDLNLPTESYPLIESSLMMPLRFPGSCKDHACSDGTTCHLVKHKPECVASTKTTFGSDIVFSSKTISLKDLETASISSSKTMAVAKPGSESTPEAEPGLVAVTMAYPGFAQGVLNEPQPESIALVEPEPGLLSVKEPIPETLTVALSAPVPLPLPMPIAEPESKPKTVSGSRSETVSVAKLGLKVVAGTEPGLEAVTMAKQELETVSGSKMASQTKSETVGVSSKRQGGIPGGICWASGLPYIYTFDGYSFPVPGGCTYILSHCPQALPSGLPAFQLWIACSGGRQPVRFVTMRAFGITITAVKHEFGFVRVNQQRLRLPVTLLHGRLRLYFRSSELWAEAGLEQEPPALRLVYDWQHALSLQVTAGYRAHVVGLCGNFNSDPIDDVGGPDLRAFLRTWTLQPPDDPCHSLWAAPCTKPSSPPKTPGPCAILTALNGPFSHCHHVLRPAPFEISCSAWICPFSNNRPTLCLMLQVYAHACQRLGVSINSWRSQTGCPIECPQNSHYELCGSSCPETCLGPLGASCPLPCGETCTCNAGYVRSGPACVLRRPGPGGCGCVHQGRLLAPGEALWEGVGCTRRRCLCPALGGSVICTETGCRPHERCVLSHNLRMCVPSSMATCVVAGRGHYITFDGRRFRFPGSCVYLLSGLSSSAPQELADFHVLLGTSPDGVPNSLEVHVSGFHLRLDPKEPGRVLVNGDWQNLPFQALSNNTLIFRHGWDTVVSCPFGLRVTYAPGIRVVLDLPAAYKGHVVGLCADYNGDPMNDLQVPGTVLGTKLPEDAMVWAFGHRYLVDSSTGCLDAADKMPPLPPSCVTLPTTSSPTHFAHPCDILLDPLGPFQLCHEMLAPSPYVQDCMVDVCLGTGPCPMLSLYCETCQLLGGQVFQWRNSSLCSECLGIQSSVSLYLCSSGEPGPTLD</sequence>
<feature type="domain" description="VWFD" evidence="5">
    <location>
        <begin position="1100"/>
        <end position="1281"/>
    </location>
</feature>